<reference evidence="1" key="1">
    <citation type="submission" date="2022-08" db="EMBL/GenBank/DDBJ databases">
        <title>Genomic Encyclopedia of Type Strains, Phase V (KMG-V): Genome sequencing to study the core and pangenomes of soil and plant-associated prokaryotes.</title>
        <authorList>
            <person name="Whitman W."/>
        </authorList>
    </citation>
    <scope>NUCLEOTIDE SEQUENCE</scope>
    <source>
        <strain evidence="1">SP3002</strain>
    </source>
</reference>
<dbReference type="Gene3D" id="1.10.10.10">
    <property type="entry name" value="Winged helix-like DNA-binding domain superfamily/Winged helix DNA-binding domain"/>
    <property type="match status" value="1"/>
</dbReference>
<proteinExistence type="predicted"/>
<dbReference type="RefSeq" id="WP_103017880.1">
    <property type="nucleotide sequence ID" value="NZ_JANTZM010000044.1"/>
</dbReference>
<dbReference type="Proteomes" id="UP001155110">
    <property type="component" value="Unassembled WGS sequence"/>
</dbReference>
<evidence type="ECO:0000313" key="2">
    <source>
        <dbReference type="Proteomes" id="UP001155110"/>
    </source>
</evidence>
<dbReference type="SUPFAM" id="SSF46785">
    <property type="entry name" value="Winged helix' DNA-binding domain"/>
    <property type="match status" value="1"/>
</dbReference>
<dbReference type="AlphaFoldDB" id="A0AAW5PE28"/>
<gene>
    <name evidence="1" type="ORF">GGP99_003563</name>
</gene>
<sequence length="111" mass="13039">MNAEEGYVRLPRWVERFCKEGKITPAQRRLLYEVAAETESWNRGWVKLSNADLAERVGVSERWVRKCRDDLLERNLLQRRQYGRGYVYGLGGPDQPSREEIREIVGEQLEG</sequence>
<dbReference type="InterPro" id="IPR036390">
    <property type="entry name" value="WH_DNA-bd_sf"/>
</dbReference>
<organism evidence="1 2">
    <name type="scientific">Salinibacter ruber</name>
    <dbReference type="NCBI Taxonomy" id="146919"/>
    <lineage>
        <taxon>Bacteria</taxon>
        <taxon>Pseudomonadati</taxon>
        <taxon>Rhodothermota</taxon>
        <taxon>Rhodothermia</taxon>
        <taxon>Rhodothermales</taxon>
        <taxon>Salinibacteraceae</taxon>
        <taxon>Salinibacter</taxon>
    </lineage>
</organism>
<protein>
    <submittedName>
        <fullName evidence="1">Uncharacterized protein</fullName>
    </submittedName>
</protein>
<evidence type="ECO:0000313" key="1">
    <source>
        <dbReference type="EMBL" id="MCS4159570.1"/>
    </source>
</evidence>
<accession>A0AAW5PE28</accession>
<dbReference type="InterPro" id="IPR036388">
    <property type="entry name" value="WH-like_DNA-bd_sf"/>
</dbReference>
<comment type="caution">
    <text evidence="1">The sequence shown here is derived from an EMBL/GenBank/DDBJ whole genome shotgun (WGS) entry which is preliminary data.</text>
</comment>
<name>A0AAW5PE28_9BACT</name>
<dbReference type="EMBL" id="JANTZM010000044">
    <property type="protein sequence ID" value="MCS4159570.1"/>
    <property type="molecule type" value="Genomic_DNA"/>
</dbReference>